<evidence type="ECO:0000256" key="8">
    <source>
        <dbReference type="SAM" id="Phobius"/>
    </source>
</evidence>
<reference evidence="9" key="1">
    <citation type="journal article" date="2018" name="DNA Res.">
        <title>Multiple hybrid de novo genome assembly of finger millet, an orphan allotetraploid crop.</title>
        <authorList>
            <person name="Hatakeyama M."/>
            <person name="Aluri S."/>
            <person name="Balachadran M.T."/>
            <person name="Sivarajan S.R."/>
            <person name="Patrignani A."/>
            <person name="Gruter S."/>
            <person name="Poveda L."/>
            <person name="Shimizu-Inatsugi R."/>
            <person name="Baeten J."/>
            <person name="Francoijs K.J."/>
            <person name="Nataraja K.N."/>
            <person name="Reddy Y.A.N."/>
            <person name="Phadnis S."/>
            <person name="Ravikumar R.L."/>
            <person name="Schlapbach R."/>
            <person name="Sreeman S.M."/>
            <person name="Shimizu K.K."/>
        </authorList>
    </citation>
    <scope>NUCLEOTIDE SEQUENCE</scope>
</reference>
<dbReference type="EMBL" id="BQKI01000072">
    <property type="protein sequence ID" value="GJN16092.1"/>
    <property type="molecule type" value="Genomic_DNA"/>
</dbReference>
<proteinExistence type="inferred from homology"/>
<name>A0AAV5E0U6_ELECO</name>
<accession>A0AAV5E0U6</accession>
<comment type="similarity">
    <text evidence="2">Belongs to the Tim17/Tim22/Tim23 family.</text>
</comment>
<evidence type="ECO:0000256" key="4">
    <source>
        <dbReference type="ARBA" id="ARBA00022792"/>
    </source>
</evidence>
<evidence type="ECO:0000256" key="1">
    <source>
        <dbReference type="ARBA" id="ARBA00004448"/>
    </source>
</evidence>
<keyword evidence="4" id="KW-0999">Mitochondrion inner membrane</keyword>
<keyword evidence="10" id="KW-1185">Reference proteome</keyword>
<protein>
    <submittedName>
        <fullName evidence="9">Uncharacterized protein</fullName>
    </submittedName>
</protein>
<reference evidence="9" key="2">
    <citation type="submission" date="2021-12" db="EMBL/GenBank/DDBJ databases">
        <title>Resequencing data analysis of finger millet.</title>
        <authorList>
            <person name="Hatakeyama M."/>
            <person name="Aluri S."/>
            <person name="Balachadran M.T."/>
            <person name="Sivarajan S.R."/>
            <person name="Poveda L."/>
            <person name="Shimizu-Inatsugi R."/>
            <person name="Schlapbach R."/>
            <person name="Sreeman S.M."/>
            <person name="Shimizu K.K."/>
        </authorList>
    </citation>
    <scope>NUCLEOTIDE SEQUENCE</scope>
</reference>
<evidence type="ECO:0000256" key="7">
    <source>
        <dbReference type="ARBA" id="ARBA00023136"/>
    </source>
</evidence>
<dbReference type="GO" id="GO:0030150">
    <property type="term" value="P:protein import into mitochondrial matrix"/>
    <property type="evidence" value="ECO:0007669"/>
    <property type="project" value="TreeGrafter"/>
</dbReference>
<evidence type="ECO:0000256" key="5">
    <source>
        <dbReference type="ARBA" id="ARBA00022989"/>
    </source>
</evidence>
<comment type="caution">
    <text evidence="9">The sequence shown here is derived from an EMBL/GenBank/DDBJ whole genome shotgun (WGS) entry which is preliminary data.</text>
</comment>
<feature type="transmembrane region" description="Helical" evidence="8">
    <location>
        <begin position="110"/>
        <end position="131"/>
    </location>
</feature>
<evidence type="ECO:0000256" key="3">
    <source>
        <dbReference type="ARBA" id="ARBA00022692"/>
    </source>
</evidence>
<keyword evidence="3 8" id="KW-0812">Transmembrane</keyword>
<dbReference type="AlphaFoldDB" id="A0AAV5E0U6"/>
<evidence type="ECO:0000256" key="6">
    <source>
        <dbReference type="ARBA" id="ARBA00023128"/>
    </source>
</evidence>
<dbReference type="GO" id="GO:0005744">
    <property type="term" value="C:TIM23 mitochondrial import inner membrane translocase complex"/>
    <property type="evidence" value="ECO:0007669"/>
    <property type="project" value="TreeGrafter"/>
</dbReference>
<feature type="transmembrane region" description="Helical" evidence="8">
    <location>
        <begin position="63"/>
        <end position="81"/>
    </location>
</feature>
<keyword evidence="5 8" id="KW-1133">Transmembrane helix</keyword>
<organism evidence="9 10">
    <name type="scientific">Eleusine coracana subsp. coracana</name>
    <dbReference type="NCBI Taxonomy" id="191504"/>
    <lineage>
        <taxon>Eukaryota</taxon>
        <taxon>Viridiplantae</taxon>
        <taxon>Streptophyta</taxon>
        <taxon>Embryophyta</taxon>
        <taxon>Tracheophyta</taxon>
        <taxon>Spermatophyta</taxon>
        <taxon>Magnoliopsida</taxon>
        <taxon>Liliopsida</taxon>
        <taxon>Poales</taxon>
        <taxon>Poaceae</taxon>
        <taxon>PACMAD clade</taxon>
        <taxon>Chloridoideae</taxon>
        <taxon>Cynodonteae</taxon>
        <taxon>Eleusininae</taxon>
        <taxon>Eleusine</taxon>
    </lineage>
</organism>
<sequence>MRVLYDKIPDHRHRFIHFVGDGFLFGASGGTAYHLIRGLRRGGGLVGGVRAVRANVPRVAGEFGAYSALFWAFNIAIFSRVRRREDSWNYIAAAAASLAVLNARKGAPVVAGSAILGAATITVPMGIDWFLSEWHNRLMLYRDHQLFLLANSERESVVPRSTNHGASAGRCIEQVKKL</sequence>
<dbReference type="PANTHER" id="PTHR10485:SF13">
    <property type="match status" value="1"/>
</dbReference>
<dbReference type="GO" id="GO:0008320">
    <property type="term" value="F:protein transmembrane transporter activity"/>
    <property type="evidence" value="ECO:0007669"/>
    <property type="project" value="TreeGrafter"/>
</dbReference>
<comment type="subcellular location">
    <subcellularLocation>
        <location evidence="1">Mitochondrion inner membrane</location>
        <topology evidence="1">Multi-pass membrane protein</topology>
    </subcellularLocation>
</comment>
<dbReference type="Proteomes" id="UP001054889">
    <property type="component" value="Unassembled WGS sequence"/>
</dbReference>
<evidence type="ECO:0000313" key="10">
    <source>
        <dbReference type="Proteomes" id="UP001054889"/>
    </source>
</evidence>
<dbReference type="Pfam" id="PF02466">
    <property type="entry name" value="Tim17"/>
    <property type="match status" value="1"/>
</dbReference>
<dbReference type="PANTHER" id="PTHR10485">
    <property type="entry name" value="MITOCHONDRIAL IMPORT INNER MEMBRANE TRANSLOCASE SUBUNIT TIM-17"/>
    <property type="match status" value="1"/>
</dbReference>
<keyword evidence="6" id="KW-0496">Mitochondrion</keyword>
<keyword evidence="7 8" id="KW-0472">Membrane</keyword>
<gene>
    <name evidence="9" type="primary">gb03045</name>
    <name evidence="9" type="ORF">PR202_gb03045</name>
</gene>
<evidence type="ECO:0000313" key="9">
    <source>
        <dbReference type="EMBL" id="GJN16092.1"/>
    </source>
</evidence>
<feature type="transmembrane region" description="Helical" evidence="8">
    <location>
        <begin position="15"/>
        <end position="36"/>
    </location>
</feature>
<evidence type="ECO:0000256" key="2">
    <source>
        <dbReference type="ARBA" id="ARBA00008444"/>
    </source>
</evidence>